<name>A0A1M6HB67_9FLAO</name>
<dbReference type="SUPFAM" id="SSF53590">
    <property type="entry name" value="Nucleoside hydrolase"/>
    <property type="match status" value="1"/>
</dbReference>
<gene>
    <name evidence="4" type="ORF">SAMN04488096_11033</name>
</gene>
<organism evidence="4 5">
    <name type="scientific">Mesonia phycicola</name>
    <dbReference type="NCBI Taxonomy" id="579105"/>
    <lineage>
        <taxon>Bacteria</taxon>
        <taxon>Pseudomonadati</taxon>
        <taxon>Bacteroidota</taxon>
        <taxon>Flavobacteriia</taxon>
        <taxon>Flavobacteriales</taxon>
        <taxon>Flavobacteriaceae</taxon>
        <taxon>Mesonia</taxon>
    </lineage>
</organism>
<dbReference type="OrthoDB" id="2530052at2"/>
<proteinExistence type="predicted"/>
<dbReference type="Gene3D" id="3.90.245.10">
    <property type="entry name" value="Ribonucleoside hydrolase-like"/>
    <property type="match status" value="1"/>
</dbReference>
<accession>A0A1M6HB67</accession>
<dbReference type="PANTHER" id="PTHR12304:SF4">
    <property type="entry name" value="URIDINE NUCLEOSIDASE"/>
    <property type="match status" value="1"/>
</dbReference>
<dbReference type="AlphaFoldDB" id="A0A1M6HB67"/>
<dbReference type="GO" id="GO:0008477">
    <property type="term" value="F:purine nucleosidase activity"/>
    <property type="evidence" value="ECO:0007669"/>
    <property type="project" value="TreeGrafter"/>
</dbReference>
<dbReference type="STRING" id="579105.SAMN04488096_11033"/>
<evidence type="ECO:0000256" key="1">
    <source>
        <dbReference type="ARBA" id="ARBA00022801"/>
    </source>
</evidence>
<keyword evidence="5" id="KW-1185">Reference proteome</keyword>
<feature type="domain" description="Inosine/uridine-preferring nucleoside hydrolase" evidence="3">
    <location>
        <begin position="39"/>
        <end position="283"/>
    </location>
</feature>
<dbReference type="GO" id="GO:0005829">
    <property type="term" value="C:cytosol"/>
    <property type="evidence" value="ECO:0007669"/>
    <property type="project" value="TreeGrafter"/>
</dbReference>
<sequence>MKYLPQRLSLKIKHYFFNTLLFFCFSITIAQNSTSPLPLIIDADTANEVDDLFAIVRAILEPKFNLIGISSAQFHTSPLASNNSVNESQLINKDIIQLMNVKGVSLPLGSNKPLIEYGKPVSSEASRFIIETAHQMEQNQKLNIVVLGSCTNIASAILEDPTIIPKIKIHYIGFWHTPATNIYNKKEFNSSNDPIAVEVLLNTKNLDFNVMTATTSQHLVFTKNEVDTYLKDKKGVAQYLVNRWETYDRWWTKEDLEKEKWIMWDVAIIEALAQPEWSTIKEFTTPPENTQRKINIHTNIDSEKMNIDFWNTLKTL</sequence>
<keyword evidence="1 4" id="KW-0378">Hydrolase</keyword>
<dbReference type="RefSeq" id="WP_073153359.1">
    <property type="nucleotide sequence ID" value="NZ_FQYY01000010.1"/>
</dbReference>
<evidence type="ECO:0000259" key="3">
    <source>
        <dbReference type="Pfam" id="PF01156"/>
    </source>
</evidence>
<evidence type="ECO:0000256" key="2">
    <source>
        <dbReference type="ARBA" id="ARBA00023295"/>
    </source>
</evidence>
<protein>
    <submittedName>
        <fullName evidence="4">Inosine-uridine preferring nucleoside hydrolase</fullName>
    </submittedName>
</protein>
<evidence type="ECO:0000313" key="5">
    <source>
        <dbReference type="Proteomes" id="UP000184225"/>
    </source>
</evidence>
<dbReference type="InterPro" id="IPR036452">
    <property type="entry name" value="Ribo_hydro-like"/>
</dbReference>
<dbReference type="EMBL" id="FQYY01000010">
    <property type="protein sequence ID" value="SHJ19363.1"/>
    <property type="molecule type" value="Genomic_DNA"/>
</dbReference>
<dbReference type="GO" id="GO:0006152">
    <property type="term" value="P:purine nucleoside catabolic process"/>
    <property type="evidence" value="ECO:0007669"/>
    <property type="project" value="TreeGrafter"/>
</dbReference>
<dbReference type="PANTHER" id="PTHR12304">
    <property type="entry name" value="INOSINE-URIDINE PREFERRING NUCLEOSIDE HYDROLASE"/>
    <property type="match status" value="1"/>
</dbReference>
<evidence type="ECO:0000313" key="4">
    <source>
        <dbReference type="EMBL" id="SHJ19363.1"/>
    </source>
</evidence>
<keyword evidence="2" id="KW-0326">Glycosidase</keyword>
<dbReference type="Pfam" id="PF01156">
    <property type="entry name" value="IU_nuc_hydro"/>
    <property type="match status" value="1"/>
</dbReference>
<dbReference type="InterPro" id="IPR023186">
    <property type="entry name" value="IUNH"/>
</dbReference>
<reference evidence="4 5" key="1">
    <citation type="submission" date="2016-11" db="EMBL/GenBank/DDBJ databases">
        <authorList>
            <person name="Jaros S."/>
            <person name="Januszkiewicz K."/>
            <person name="Wedrychowicz H."/>
        </authorList>
    </citation>
    <scope>NUCLEOTIDE SEQUENCE [LARGE SCALE GENOMIC DNA]</scope>
    <source>
        <strain evidence="4 5">DSM 21425</strain>
    </source>
</reference>
<dbReference type="InterPro" id="IPR001910">
    <property type="entry name" value="Inosine/uridine_hydrolase_dom"/>
</dbReference>
<dbReference type="Proteomes" id="UP000184225">
    <property type="component" value="Unassembled WGS sequence"/>
</dbReference>